<dbReference type="KEGG" id="btab:109037548"/>
<proteinExistence type="predicted"/>
<evidence type="ECO:0000313" key="1">
    <source>
        <dbReference type="EMBL" id="CAH0385804.1"/>
    </source>
</evidence>
<dbReference type="EMBL" id="OU963863">
    <property type="protein sequence ID" value="CAH0385804.1"/>
    <property type="molecule type" value="Genomic_DNA"/>
</dbReference>
<evidence type="ECO:0000313" key="2">
    <source>
        <dbReference type="Proteomes" id="UP001152759"/>
    </source>
</evidence>
<accession>A0A9P0F2R9</accession>
<organism evidence="1 2">
    <name type="scientific">Bemisia tabaci</name>
    <name type="common">Sweetpotato whitefly</name>
    <name type="synonym">Aleurodes tabaci</name>
    <dbReference type="NCBI Taxonomy" id="7038"/>
    <lineage>
        <taxon>Eukaryota</taxon>
        <taxon>Metazoa</taxon>
        <taxon>Ecdysozoa</taxon>
        <taxon>Arthropoda</taxon>
        <taxon>Hexapoda</taxon>
        <taxon>Insecta</taxon>
        <taxon>Pterygota</taxon>
        <taxon>Neoptera</taxon>
        <taxon>Paraneoptera</taxon>
        <taxon>Hemiptera</taxon>
        <taxon>Sternorrhyncha</taxon>
        <taxon>Aleyrodoidea</taxon>
        <taxon>Aleyrodidae</taxon>
        <taxon>Aleyrodinae</taxon>
        <taxon>Bemisia</taxon>
    </lineage>
</organism>
<name>A0A9P0F2R9_BEMTA</name>
<gene>
    <name evidence="1" type="ORF">BEMITA_LOCUS4993</name>
</gene>
<dbReference type="Proteomes" id="UP001152759">
    <property type="component" value="Chromosome 2"/>
</dbReference>
<protein>
    <submittedName>
        <fullName evidence="1">Uncharacterized protein</fullName>
    </submittedName>
</protein>
<dbReference type="AlphaFoldDB" id="A0A9P0F2R9"/>
<reference evidence="1" key="1">
    <citation type="submission" date="2021-12" db="EMBL/GenBank/DDBJ databases">
        <authorList>
            <person name="King R."/>
        </authorList>
    </citation>
    <scope>NUCLEOTIDE SEQUENCE</scope>
</reference>
<keyword evidence="2" id="KW-1185">Reference proteome</keyword>
<dbReference type="OrthoDB" id="406152at2759"/>
<sequence length="155" mass="17299">MVVTFRTLWTSHGIGYIGYGTWTGRGRGSRLNLGLHGITRTLLTSQRFKMAAKIEMRPPFFIRLVLPLPSARPAVSSELLTSKPACLSDRNSQIRMYISRTVNYGIRLTPVQTRLWTSIDRLIVPSAVFLASIGITVSTFSVKQLLAAGSRTKRF</sequence>